<keyword evidence="4" id="KW-0393">Immunoglobulin domain</keyword>
<feature type="domain" description="Ig-like" evidence="5">
    <location>
        <begin position="117"/>
        <end position="204"/>
    </location>
</feature>
<organism evidence="6 7">
    <name type="scientific">Hypsibius exemplaris</name>
    <name type="common">Freshwater tardigrade</name>
    <dbReference type="NCBI Taxonomy" id="2072580"/>
    <lineage>
        <taxon>Eukaryota</taxon>
        <taxon>Metazoa</taxon>
        <taxon>Ecdysozoa</taxon>
        <taxon>Tardigrada</taxon>
        <taxon>Eutardigrada</taxon>
        <taxon>Parachela</taxon>
        <taxon>Hypsibioidea</taxon>
        <taxon>Hypsibiidae</taxon>
        <taxon>Hypsibius</taxon>
    </lineage>
</organism>
<dbReference type="PANTHER" id="PTHR44337:SF20">
    <property type="entry name" value="CARCINOEMBRYONIC ANTIGEN-RELATED CELL ADHESION MOLECULE 5-RELATED"/>
    <property type="match status" value="1"/>
</dbReference>
<dbReference type="OrthoDB" id="10039395at2759"/>
<proteinExistence type="predicted"/>
<feature type="domain" description="Ig-like" evidence="5">
    <location>
        <begin position="229"/>
        <end position="319"/>
    </location>
</feature>
<evidence type="ECO:0000256" key="3">
    <source>
        <dbReference type="ARBA" id="ARBA00023180"/>
    </source>
</evidence>
<dbReference type="Pfam" id="PF13895">
    <property type="entry name" value="Ig_2"/>
    <property type="match status" value="1"/>
</dbReference>
<dbReference type="InterPro" id="IPR007110">
    <property type="entry name" value="Ig-like_dom"/>
</dbReference>
<evidence type="ECO:0000256" key="2">
    <source>
        <dbReference type="ARBA" id="ARBA00023157"/>
    </source>
</evidence>
<dbReference type="SMART" id="SM00408">
    <property type="entry name" value="IGc2"/>
    <property type="match status" value="2"/>
</dbReference>
<evidence type="ECO:0000259" key="5">
    <source>
        <dbReference type="PROSITE" id="PS50835"/>
    </source>
</evidence>
<dbReference type="InterPro" id="IPR052598">
    <property type="entry name" value="IgSF_CEA-related"/>
</dbReference>
<dbReference type="Gene3D" id="2.60.40.10">
    <property type="entry name" value="Immunoglobulins"/>
    <property type="match status" value="2"/>
</dbReference>
<sequence length="353" mass="38539">MKPEPTDVTVRNGSRTETHCDLKIEDIRKACACNASLSDWDYHWKMYPRAERQSANVSVIPVNPSRSRNRKEAARDLVGRKSVRVWLRFPKATFHKSDGFYVLEMIPRKTSEFLELPVYRSQPININVTYRPGTAVITSIGPVAPWLIGVKVTLKCAIDSATSLGNPAPIFKWTRTGSSTILAQSATLLLENVTLDDNGIYVCTPYNSVGFGHSCGALLSFLDPSNLTPSSAGLETDKADNIAVFEVNTDVSLTCSAIALAGQHPSGQGNFRWTKVGDSVFQQNGATMTILQVQLTDSGMYVCTSQRGTTTSTANFVVNILPTLAGLPAASTDRVRKINGFLMIEVDNQSPFV</sequence>
<name>A0A1W0W8Z0_HYPEX</name>
<evidence type="ECO:0000256" key="4">
    <source>
        <dbReference type="ARBA" id="ARBA00023319"/>
    </source>
</evidence>
<evidence type="ECO:0000313" key="7">
    <source>
        <dbReference type="Proteomes" id="UP000192578"/>
    </source>
</evidence>
<keyword evidence="7" id="KW-1185">Reference proteome</keyword>
<dbReference type="PROSITE" id="PS50835">
    <property type="entry name" value="IG_LIKE"/>
    <property type="match status" value="2"/>
</dbReference>
<keyword evidence="1" id="KW-0732">Signal</keyword>
<reference evidence="7" key="1">
    <citation type="submission" date="2017-01" db="EMBL/GenBank/DDBJ databases">
        <title>Comparative genomics of anhydrobiosis in the tardigrade Hypsibius dujardini.</title>
        <authorList>
            <person name="Yoshida Y."/>
            <person name="Koutsovoulos G."/>
            <person name="Laetsch D."/>
            <person name="Stevens L."/>
            <person name="Kumar S."/>
            <person name="Horikawa D."/>
            <person name="Ishino K."/>
            <person name="Komine S."/>
            <person name="Tomita M."/>
            <person name="Blaxter M."/>
            <person name="Arakawa K."/>
        </authorList>
    </citation>
    <scope>NUCLEOTIDE SEQUENCE [LARGE SCALE GENOMIC DNA]</scope>
    <source>
        <strain evidence="7">Z151</strain>
    </source>
</reference>
<dbReference type="EMBL" id="MTYJ01000164">
    <property type="protein sequence ID" value="OQV11667.1"/>
    <property type="molecule type" value="Genomic_DNA"/>
</dbReference>
<gene>
    <name evidence="6" type="ORF">BV898_14011</name>
</gene>
<dbReference type="InterPro" id="IPR003598">
    <property type="entry name" value="Ig_sub2"/>
</dbReference>
<evidence type="ECO:0000256" key="1">
    <source>
        <dbReference type="ARBA" id="ARBA00022729"/>
    </source>
</evidence>
<dbReference type="InterPro" id="IPR003599">
    <property type="entry name" value="Ig_sub"/>
</dbReference>
<dbReference type="PANTHER" id="PTHR44337">
    <property type="entry name" value="CARCINOEMBRYONIC ANTIGEN-RELATED CELL ADHESION MOLECULE 8"/>
    <property type="match status" value="1"/>
</dbReference>
<protein>
    <recommendedName>
        <fullName evidence="5">Ig-like domain-containing protein</fullName>
    </recommendedName>
</protein>
<comment type="caution">
    <text evidence="6">The sequence shown here is derived from an EMBL/GenBank/DDBJ whole genome shotgun (WGS) entry which is preliminary data.</text>
</comment>
<keyword evidence="2" id="KW-1015">Disulfide bond</keyword>
<dbReference type="SMART" id="SM00409">
    <property type="entry name" value="IG"/>
    <property type="match status" value="3"/>
</dbReference>
<keyword evidence="3" id="KW-0325">Glycoprotein</keyword>
<dbReference type="InterPro" id="IPR036179">
    <property type="entry name" value="Ig-like_dom_sf"/>
</dbReference>
<dbReference type="AlphaFoldDB" id="A0A1W0W8Z0"/>
<dbReference type="InterPro" id="IPR013783">
    <property type="entry name" value="Ig-like_fold"/>
</dbReference>
<dbReference type="SUPFAM" id="SSF48726">
    <property type="entry name" value="Immunoglobulin"/>
    <property type="match status" value="2"/>
</dbReference>
<dbReference type="CDD" id="cd00096">
    <property type="entry name" value="Ig"/>
    <property type="match status" value="1"/>
</dbReference>
<evidence type="ECO:0000313" key="6">
    <source>
        <dbReference type="EMBL" id="OQV11667.1"/>
    </source>
</evidence>
<accession>A0A1W0W8Z0</accession>
<dbReference type="Proteomes" id="UP000192578">
    <property type="component" value="Unassembled WGS sequence"/>
</dbReference>